<dbReference type="InterPro" id="IPR045110">
    <property type="entry name" value="XMAP215"/>
</dbReference>
<dbReference type="AlphaFoldDB" id="A0A4U0XPZ2"/>
<accession>A0A4U0XPZ2</accession>
<proteinExistence type="predicted"/>
<dbReference type="OrthoDB" id="205662at2759"/>
<dbReference type="GO" id="GO:1990571">
    <property type="term" value="P:meiotic centromere clustering"/>
    <property type="evidence" value="ECO:0007669"/>
    <property type="project" value="UniProtKB-ARBA"/>
</dbReference>
<dbReference type="GO" id="GO:0005881">
    <property type="term" value="C:cytoplasmic microtubule"/>
    <property type="evidence" value="ECO:0007669"/>
    <property type="project" value="UniProtKB-ARBA"/>
</dbReference>
<dbReference type="PANTHER" id="PTHR12609">
    <property type="entry name" value="MICROTUBULE ASSOCIATED PROTEIN XMAP215"/>
    <property type="match status" value="1"/>
</dbReference>
<dbReference type="GO" id="GO:0099070">
    <property type="term" value="C:static microtubule bundle"/>
    <property type="evidence" value="ECO:0007669"/>
    <property type="project" value="UniProtKB-ARBA"/>
</dbReference>
<feature type="region of interest" description="Disordered" evidence="4">
    <location>
        <begin position="231"/>
        <end position="260"/>
    </location>
</feature>
<feature type="compositionally biased region" description="Polar residues" evidence="4">
    <location>
        <begin position="850"/>
        <end position="866"/>
    </location>
</feature>
<dbReference type="InterPro" id="IPR016024">
    <property type="entry name" value="ARM-type_fold"/>
</dbReference>
<evidence type="ECO:0000259" key="5">
    <source>
        <dbReference type="SMART" id="SM01349"/>
    </source>
</evidence>
<dbReference type="GO" id="GO:0046785">
    <property type="term" value="P:microtubule polymerization"/>
    <property type="evidence" value="ECO:0007669"/>
    <property type="project" value="InterPro"/>
</dbReference>
<dbReference type="GO" id="GO:0051010">
    <property type="term" value="F:microtubule plus-end binding"/>
    <property type="evidence" value="ECO:0007669"/>
    <property type="project" value="InterPro"/>
</dbReference>
<feature type="compositionally biased region" description="Gly residues" evidence="4">
    <location>
        <begin position="889"/>
        <end position="898"/>
    </location>
</feature>
<dbReference type="GO" id="GO:0030951">
    <property type="term" value="P:establishment or maintenance of microtubule cytoskeleton polarity"/>
    <property type="evidence" value="ECO:0007669"/>
    <property type="project" value="InterPro"/>
</dbReference>
<dbReference type="InterPro" id="IPR048492">
    <property type="entry name" value="Stu2_CTS"/>
</dbReference>
<dbReference type="InterPro" id="IPR048491">
    <property type="entry name" value="XMAP215_CLASP_TOG"/>
</dbReference>
<feature type="compositionally biased region" description="Polar residues" evidence="4">
    <location>
        <begin position="806"/>
        <end position="822"/>
    </location>
</feature>
<dbReference type="STRING" id="331657.A0A4U0XPZ2"/>
<comment type="caution">
    <text evidence="6">The sequence shown here is derived from an EMBL/GenBank/DDBJ whole genome shotgun (WGS) entry which is preliminary data.</text>
</comment>
<dbReference type="GO" id="GO:0051315">
    <property type="term" value="P:attachment of mitotic spindle microtubules to kinetochore"/>
    <property type="evidence" value="ECO:0007669"/>
    <property type="project" value="UniProtKB-ARBA"/>
</dbReference>
<reference evidence="6 7" key="1">
    <citation type="submission" date="2017-03" db="EMBL/GenBank/DDBJ databases">
        <title>Genomes of endolithic fungi from Antarctica.</title>
        <authorList>
            <person name="Coleine C."/>
            <person name="Masonjones S."/>
            <person name="Stajich J.E."/>
        </authorList>
    </citation>
    <scope>NUCLEOTIDE SEQUENCE [LARGE SCALE GENOMIC DNA]</scope>
    <source>
        <strain evidence="6 7">CCFEE 5187</strain>
    </source>
</reference>
<feature type="compositionally biased region" description="Basic and acidic residues" evidence="4">
    <location>
        <begin position="867"/>
        <end position="884"/>
    </location>
</feature>
<dbReference type="SUPFAM" id="SSF48371">
    <property type="entry name" value="ARM repeat"/>
    <property type="match status" value="1"/>
</dbReference>
<dbReference type="GO" id="GO:0000776">
    <property type="term" value="C:kinetochore"/>
    <property type="evidence" value="ECO:0007669"/>
    <property type="project" value="UniProtKB-ARBA"/>
</dbReference>
<evidence type="ECO:0000313" key="6">
    <source>
        <dbReference type="EMBL" id="TKA77513.1"/>
    </source>
</evidence>
<feature type="region of interest" description="Disordered" evidence="4">
    <location>
        <begin position="504"/>
        <end position="694"/>
    </location>
</feature>
<dbReference type="Gene3D" id="1.25.10.10">
    <property type="entry name" value="Leucine-rich Repeat Variant"/>
    <property type="match status" value="2"/>
</dbReference>
<dbReference type="InterPro" id="IPR011989">
    <property type="entry name" value="ARM-like"/>
</dbReference>
<evidence type="ECO:0000256" key="4">
    <source>
        <dbReference type="SAM" id="MobiDB-lite"/>
    </source>
</evidence>
<feature type="domain" description="TOG" evidence="5">
    <location>
        <begin position="274"/>
        <end position="510"/>
    </location>
</feature>
<feature type="compositionally biased region" description="Low complexity" evidence="4">
    <location>
        <begin position="590"/>
        <end position="607"/>
    </location>
</feature>
<comment type="subcellular location">
    <subcellularLocation>
        <location evidence="1">Cytoplasm</location>
        <location evidence="1">Cytoskeleton</location>
        <location evidence="1">Microtubule organizing center</location>
        <location evidence="1">Spindle pole body</location>
    </subcellularLocation>
</comment>
<dbReference type="EMBL" id="NAJN01000184">
    <property type="protein sequence ID" value="TKA77513.1"/>
    <property type="molecule type" value="Genomic_DNA"/>
</dbReference>
<feature type="compositionally biased region" description="Low complexity" evidence="4">
    <location>
        <begin position="537"/>
        <end position="569"/>
    </location>
</feature>
<dbReference type="GO" id="GO:0044732">
    <property type="term" value="C:mitotic spindle pole body"/>
    <property type="evidence" value="ECO:0007669"/>
    <property type="project" value="UniProtKB-ARBA"/>
</dbReference>
<keyword evidence="2" id="KW-0963">Cytoplasm</keyword>
<dbReference type="GO" id="GO:0000022">
    <property type="term" value="P:mitotic spindle elongation"/>
    <property type="evidence" value="ECO:0007669"/>
    <property type="project" value="UniProtKB-ARBA"/>
</dbReference>
<feature type="region of interest" description="Disordered" evidence="4">
    <location>
        <begin position="763"/>
        <end position="921"/>
    </location>
</feature>
<evidence type="ECO:0000313" key="7">
    <source>
        <dbReference type="Proteomes" id="UP000308768"/>
    </source>
</evidence>
<evidence type="ECO:0000256" key="3">
    <source>
        <dbReference type="ARBA" id="ARBA00023212"/>
    </source>
</evidence>
<dbReference type="Pfam" id="PF21042">
    <property type="entry name" value="Stu2_CTS"/>
    <property type="match status" value="1"/>
</dbReference>
<keyword evidence="7" id="KW-1185">Reference proteome</keyword>
<organism evidence="6 7">
    <name type="scientific">Cryomyces minteri</name>
    <dbReference type="NCBI Taxonomy" id="331657"/>
    <lineage>
        <taxon>Eukaryota</taxon>
        <taxon>Fungi</taxon>
        <taxon>Dikarya</taxon>
        <taxon>Ascomycota</taxon>
        <taxon>Pezizomycotina</taxon>
        <taxon>Dothideomycetes</taxon>
        <taxon>Dothideomycetes incertae sedis</taxon>
        <taxon>Cryomyces</taxon>
    </lineage>
</organism>
<protein>
    <recommendedName>
        <fullName evidence="5">TOG domain-containing protein</fullName>
    </recommendedName>
</protein>
<dbReference type="FunFam" id="1.25.10.10:FF:000019">
    <property type="entry name" value="Cytoskeleton-associated protein 5"/>
    <property type="match status" value="1"/>
</dbReference>
<evidence type="ECO:0000256" key="2">
    <source>
        <dbReference type="ARBA" id="ARBA00022490"/>
    </source>
</evidence>
<gene>
    <name evidence="6" type="ORF">B0A49_03599</name>
</gene>
<dbReference type="GO" id="GO:0061863">
    <property type="term" value="F:microtubule plus end polymerase"/>
    <property type="evidence" value="ECO:0007669"/>
    <property type="project" value="InterPro"/>
</dbReference>
<dbReference type="SMART" id="SM01349">
    <property type="entry name" value="TOG"/>
    <property type="match status" value="2"/>
</dbReference>
<dbReference type="FunFam" id="1.25.10.10:FF:000282">
    <property type="entry name" value="Spindle pole body component"/>
    <property type="match status" value="1"/>
</dbReference>
<feature type="domain" description="TOG" evidence="5">
    <location>
        <begin position="1"/>
        <end position="233"/>
    </location>
</feature>
<dbReference type="InterPro" id="IPR034085">
    <property type="entry name" value="TOG"/>
</dbReference>
<feature type="compositionally biased region" description="Basic and acidic residues" evidence="4">
    <location>
        <begin position="663"/>
        <end position="688"/>
    </location>
</feature>
<dbReference type="GO" id="GO:1990498">
    <property type="term" value="C:mitotic spindle microtubule"/>
    <property type="evidence" value="ECO:0007669"/>
    <property type="project" value="UniProtKB-ARBA"/>
</dbReference>
<name>A0A4U0XPZ2_9PEZI</name>
<dbReference type="Pfam" id="PF21041">
    <property type="entry name" value="XMAP215_CLASP_TOG"/>
    <property type="match status" value="2"/>
</dbReference>
<sequence length="948" mass="102627">MADQEEDFSALPLTDRFAHKNWKVRKEGYEAAAKAFDAAPDESDPTVRTFIQDSDAWKSAVADSNVAAQQEALVALCSFLNIAGKQGCTRTRSSTITSIVEKGLTGRPVAKQKALEALLLYIELDKPDPVIEELLPILSHKQPKIIAATLSALTSIYHAYGCKTIEPKPVIKMLPKMYGHADKNVRGEAQSLTVELYRWLKEAMKPLFWNDLKDVQQKDLEKLFAPVKEEPAPKQERLLRSQQAMEEASVGASGGGGEDEVAPEEEEAEIDLEPEFTAVDVFAKIPSDFHDRLASSKWKDRKEALDDLHTAINHPAIQEGPFNEIIAGLAKSMKDANIAVVTVAANCVELLAKGLRRSFAKYRGTIMSPMMERLKEKKQTVTDALAAALDAVFASTSLTDCLEDVLEFLKHKNPQVKLESTRFLVRSLKATREAPQLPEVKSIAEVAVKLLAESQETQRSAGAEVLGVLWKIMGDRNMLAHLEGLDEIRKTKIKEFYEAAEVKAKWKPKAAPPPPKANIAPTQKKTLGKKAALGTKRPAPAAARAPSPFDETPAAAPLAARPTSRPSASKLGAPKPGLAPPSGSARLAQKKPGLSTSGSSTLSSPRRPAQPTSDDSALPPPKLSVGAPGRGLAGRPLGKPGPTPSASPPPASYPASASSHLSTLERAELEDLRAEVERLRRGNTDHHSQTQRFSSQIAELQNQNAQLIEDHTRDVLSIKAKETQLVRARSDAENAEERVRMLERECERLKREVVRLGRASYEDADAGANRNHPSLDFGPPSAALYGNGKPEWEPNGANARLDDRSGNNSDIHTTYNAESNDGPTPVANGFGRRTQSPVRSPHRPHPQPSAAASKSQLASGRASPSTRSHDSGELDRSYGSRDSHSSGVRDGGAVGGNGASRLVGDRPVLAPRQASDGVESWKRAAEVTQNLKARIEMMKAKQGLARGH</sequence>
<evidence type="ECO:0000256" key="1">
    <source>
        <dbReference type="ARBA" id="ARBA00004317"/>
    </source>
</evidence>
<keyword evidence="3" id="KW-0206">Cytoskeleton</keyword>
<feature type="compositionally biased region" description="Pro residues" evidence="4">
    <location>
        <begin position="639"/>
        <end position="652"/>
    </location>
</feature>
<dbReference type="Proteomes" id="UP000308768">
    <property type="component" value="Unassembled WGS sequence"/>
</dbReference>